<keyword evidence="5" id="KW-0663">Pyridoxal phosphate</keyword>
<evidence type="ECO:0000256" key="8">
    <source>
        <dbReference type="ARBA" id="ARBA00050776"/>
    </source>
</evidence>
<proteinExistence type="inferred from homology"/>
<dbReference type="GO" id="GO:0046872">
    <property type="term" value="F:metal ion binding"/>
    <property type="evidence" value="ECO:0007669"/>
    <property type="project" value="UniProtKB-KW"/>
</dbReference>
<dbReference type="AlphaFoldDB" id="A0A518E585"/>
<dbReference type="KEGG" id="lcre:Pla8534_71780"/>
<dbReference type="InterPro" id="IPR015424">
    <property type="entry name" value="PyrdxlP-dep_Trfase"/>
</dbReference>
<keyword evidence="4" id="KW-0479">Metal-binding</keyword>
<evidence type="ECO:0000256" key="1">
    <source>
        <dbReference type="ARBA" id="ARBA00001933"/>
    </source>
</evidence>
<evidence type="ECO:0000256" key="3">
    <source>
        <dbReference type="ARBA" id="ARBA00022679"/>
    </source>
</evidence>
<evidence type="ECO:0000256" key="6">
    <source>
        <dbReference type="ARBA" id="ARBA00023004"/>
    </source>
</evidence>
<feature type="domain" description="Aminotransferase class V" evidence="9">
    <location>
        <begin position="4"/>
        <end position="369"/>
    </location>
</feature>
<dbReference type="PANTHER" id="PTHR11601:SF34">
    <property type="entry name" value="CYSTEINE DESULFURASE"/>
    <property type="match status" value="1"/>
</dbReference>
<keyword evidence="3 10" id="KW-0808">Transferase</keyword>
<keyword evidence="7" id="KW-0411">Iron-sulfur</keyword>
<keyword evidence="6" id="KW-0408">Iron</keyword>
<evidence type="ECO:0000256" key="5">
    <source>
        <dbReference type="ARBA" id="ARBA00022898"/>
    </source>
</evidence>
<dbReference type="Gene3D" id="3.90.1150.10">
    <property type="entry name" value="Aspartate Aminotransferase, domain 1"/>
    <property type="match status" value="1"/>
</dbReference>
<organism evidence="10 11">
    <name type="scientific">Lignipirellula cremea</name>
    <dbReference type="NCBI Taxonomy" id="2528010"/>
    <lineage>
        <taxon>Bacteria</taxon>
        <taxon>Pseudomonadati</taxon>
        <taxon>Planctomycetota</taxon>
        <taxon>Planctomycetia</taxon>
        <taxon>Pirellulales</taxon>
        <taxon>Pirellulaceae</taxon>
        <taxon>Lignipirellula</taxon>
    </lineage>
</organism>
<dbReference type="OrthoDB" id="9808002at2"/>
<dbReference type="InterPro" id="IPR015421">
    <property type="entry name" value="PyrdxlP-dep_Trfase_major"/>
</dbReference>
<reference evidence="10 11" key="1">
    <citation type="submission" date="2019-02" db="EMBL/GenBank/DDBJ databases">
        <title>Deep-cultivation of Planctomycetes and their phenomic and genomic characterization uncovers novel biology.</title>
        <authorList>
            <person name="Wiegand S."/>
            <person name="Jogler M."/>
            <person name="Boedeker C."/>
            <person name="Pinto D."/>
            <person name="Vollmers J."/>
            <person name="Rivas-Marin E."/>
            <person name="Kohn T."/>
            <person name="Peeters S.H."/>
            <person name="Heuer A."/>
            <person name="Rast P."/>
            <person name="Oberbeckmann S."/>
            <person name="Bunk B."/>
            <person name="Jeske O."/>
            <person name="Meyerdierks A."/>
            <person name="Storesund J.E."/>
            <person name="Kallscheuer N."/>
            <person name="Luecker S."/>
            <person name="Lage O.M."/>
            <person name="Pohl T."/>
            <person name="Merkel B.J."/>
            <person name="Hornburger P."/>
            <person name="Mueller R.-W."/>
            <person name="Bruemmer F."/>
            <person name="Labrenz M."/>
            <person name="Spormann A.M."/>
            <person name="Op den Camp H."/>
            <person name="Overmann J."/>
            <person name="Amann R."/>
            <person name="Jetten M.S.M."/>
            <person name="Mascher T."/>
            <person name="Medema M.H."/>
            <person name="Devos D.P."/>
            <person name="Kaster A.-K."/>
            <person name="Ovreas L."/>
            <person name="Rohde M."/>
            <person name="Galperin M.Y."/>
            <person name="Jogler C."/>
        </authorList>
    </citation>
    <scope>NUCLEOTIDE SEQUENCE [LARGE SCALE GENOMIC DNA]</scope>
    <source>
        <strain evidence="10 11">Pla85_3_4</strain>
    </source>
</reference>
<dbReference type="EMBL" id="CP036433">
    <property type="protein sequence ID" value="QDU99265.1"/>
    <property type="molecule type" value="Genomic_DNA"/>
</dbReference>
<dbReference type="Gene3D" id="1.10.260.50">
    <property type="match status" value="1"/>
</dbReference>
<evidence type="ECO:0000313" key="11">
    <source>
        <dbReference type="Proteomes" id="UP000317648"/>
    </source>
</evidence>
<comment type="similarity">
    <text evidence="2">Belongs to the class-V pyridoxal-phosphate-dependent aminotransferase family. NifS/IscS subfamily.</text>
</comment>
<dbReference type="GO" id="GO:0031071">
    <property type="term" value="F:cysteine desulfurase activity"/>
    <property type="evidence" value="ECO:0007669"/>
    <property type="project" value="UniProtKB-EC"/>
</dbReference>
<dbReference type="EC" id="2.8.1.7" evidence="10"/>
<dbReference type="PANTHER" id="PTHR11601">
    <property type="entry name" value="CYSTEINE DESULFURYLASE FAMILY MEMBER"/>
    <property type="match status" value="1"/>
</dbReference>
<evidence type="ECO:0000313" key="10">
    <source>
        <dbReference type="EMBL" id="QDU99265.1"/>
    </source>
</evidence>
<dbReference type="Proteomes" id="UP000317648">
    <property type="component" value="Chromosome"/>
</dbReference>
<name>A0A518E585_9BACT</name>
<evidence type="ECO:0000256" key="4">
    <source>
        <dbReference type="ARBA" id="ARBA00022723"/>
    </source>
</evidence>
<dbReference type="InterPro" id="IPR015422">
    <property type="entry name" value="PyrdxlP-dep_Trfase_small"/>
</dbReference>
<dbReference type="PIRSF" id="PIRSF005572">
    <property type="entry name" value="NifS"/>
    <property type="match status" value="1"/>
</dbReference>
<evidence type="ECO:0000256" key="2">
    <source>
        <dbReference type="ARBA" id="ARBA00006490"/>
    </source>
</evidence>
<dbReference type="Gene3D" id="3.40.640.10">
    <property type="entry name" value="Type I PLP-dependent aspartate aminotransferase-like (Major domain)"/>
    <property type="match status" value="1"/>
</dbReference>
<evidence type="ECO:0000256" key="7">
    <source>
        <dbReference type="ARBA" id="ARBA00023014"/>
    </source>
</evidence>
<comment type="cofactor">
    <cofactor evidence="1">
        <name>pyridoxal 5'-phosphate</name>
        <dbReference type="ChEBI" id="CHEBI:597326"/>
    </cofactor>
</comment>
<dbReference type="GO" id="GO:0051536">
    <property type="term" value="F:iron-sulfur cluster binding"/>
    <property type="evidence" value="ECO:0007669"/>
    <property type="project" value="UniProtKB-KW"/>
</dbReference>
<evidence type="ECO:0000259" key="9">
    <source>
        <dbReference type="Pfam" id="PF00266"/>
    </source>
</evidence>
<comment type="catalytic activity">
    <reaction evidence="8">
        <text>(sulfur carrier)-H + L-cysteine = (sulfur carrier)-SH + L-alanine</text>
        <dbReference type="Rhea" id="RHEA:43892"/>
        <dbReference type="Rhea" id="RHEA-COMP:14737"/>
        <dbReference type="Rhea" id="RHEA-COMP:14739"/>
        <dbReference type="ChEBI" id="CHEBI:29917"/>
        <dbReference type="ChEBI" id="CHEBI:35235"/>
        <dbReference type="ChEBI" id="CHEBI:57972"/>
        <dbReference type="ChEBI" id="CHEBI:64428"/>
        <dbReference type="EC" id="2.8.1.7"/>
    </reaction>
</comment>
<protein>
    <submittedName>
        <fullName evidence="10">Cysteine desulfurase</fullName>
        <ecNumber evidence="10">2.8.1.7</ecNumber>
    </submittedName>
</protein>
<dbReference type="Pfam" id="PF00266">
    <property type="entry name" value="Aminotran_5"/>
    <property type="match status" value="1"/>
</dbReference>
<dbReference type="InterPro" id="IPR000192">
    <property type="entry name" value="Aminotrans_V_dom"/>
</dbReference>
<keyword evidence="11" id="KW-1185">Reference proteome</keyword>
<dbReference type="InterPro" id="IPR016454">
    <property type="entry name" value="Cysteine_dSase"/>
</dbReference>
<dbReference type="SUPFAM" id="SSF53383">
    <property type="entry name" value="PLP-dependent transferases"/>
    <property type="match status" value="1"/>
</dbReference>
<dbReference type="RefSeq" id="WP_145059161.1">
    <property type="nucleotide sequence ID" value="NZ_CP036433.1"/>
</dbReference>
<gene>
    <name evidence="10" type="primary">nifS</name>
    <name evidence="10" type="ORF">Pla8534_71780</name>
</gene>
<accession>A0A518E585</accession>
<sequence>MQRIYLDHNATTPLAAVAAAAMAEADRKAFANPASQHEFGRKARRRLETAREAILAELGGQVHGMQHDHLVFTSGGTEANNLALLGLAGAEPGTLLISAIEHPSVTAAALLLQRRGFEVEKIGVCREGVVDLAALEERLQAGGDVRLVSIMLGNNETGVLQPVREAAQLCRAAGVPLHTDAVQAVGKIGVDFRGLGVSALSFAAHKFHGPRGIGGLLLRNHLKLEPQLAGGFQQAGLRPGTEPVSLAVGMAAALAAWRLEANERTARLAELRDLLEAKILLGAPDTIRVGGGAARLPHTSNLAFPGQDRQALQMALDMAGVACSTGSACASGSSEPSPVLQAMGLPQAVVEGSLRFSLGADTRPVDVERAADCILRVINNLRQQNSRRK</sequence>